<evidence type="ECO:0000259" key="1">
    <source>
        <dbReference type="PROSITE" id="PS50404"/>
    </source>
</evidence>
<evidence type="ECO:0000313" key="12">
    <source>
        <dbReference type="Proteomes" id="UP000262427"/>
    </source>
</evidence>
<dbReference type="EMBL" id="LN899820">
    <property type="protein sequence ID" value="CUV56873.1"/>
    <property type="molecule type" value="Genomic_DNA"/>
</dbReference>
<dbReference type="SFLD" id="SFLDG00358">
    <property type="entry name" value="Main_(cytGST)"/>
    <property type="match status" value="1"/>
</dbReference>
<dbReference type="InterPro" id="IPR004045">
    <property type="entry name" value="Glutathione_S-Trfase_N"/>
</dbReference>
<evidence type="ECO:0000313" key="7">
    <source>
        <dbReference type="EMBL" id="CUV39770.1"/>
    </source>
</evidence>
<reference evidence="12" key="3">
    <citation type="submission" date="2018-01" db="EMBL/GenBank/DDBJ databases">
        <title>Raltonia solanacearum P824 infects blueberry.</title>
        <authorList>
            <person name="Bocsanczy A.M."/>
            <person name="Norman D.J."/>
        </authorList>
    </citation>
    <scope>NUCLEOTIDE SEQUENCE [LARGE SCALE GENOMIC DNA]</scope>
    <source>
        <strain evidence="12">P824</strain>
    </source>
</reference>
<gene>
    <name evidence="7" type="primary">yfcG</name>
    <name evidence="11" type="ORF">LH706_07850</name>
    <name evidence="10" type="ORF">RD1301_v1_3170011</name>
    <name evidence="3" type="ORF">RSP824_06975</name>
    <name evidence="4" type="ORF">RUN1744_v1_350016</name>
    <name evidence="5" type="ORF">RUN1985_v1_290171</name>
    <name evidence="9" type="ORF">RUN215_v1_1000024</name>
    <name evidence="6" type="ORF">TD1301_v1_10009</name>
    <name evidence="7" type="ORF">TF3108_v1_330016</name>
    <name evidence="8" type="ORF">TO10_v1_150156</name>
</gene>
<dbReference type="GO" id="GO:0016740">
    <property type="term" value="F:transferase activity"/>
    <property type="evidence" value="ECO:0007669"/>
    <property type="project" value="UniProtKB-KW"/>
</dbReference>
<name>A0A0K1ZJ65_RALSL</name>
<protein>
    <submittedName>
        <fullName evidence="11">Glutathione S-transferase N-terminal domain-containing protein</fullName>
    </submittedName>
    <submittedName>
        <fullName evidence="3">Glutathione-dependent disulfide-bond oxidoreductase</fullName>
    </submittedName>
    <submittedName>
        <fullName evidence="7">Putative S-transferase</fullName>
    </submittedName>
</protein>
<evidence type="ECO:0000313" key="8">
    <source>
        <dbReference type="EMBL" id="CUV44417.1"/>
    </source>
</evidence>
<dbReference type="CDD" id="cd10291">
    <property type="entry name" value="GST_C_YfcG_like"/>
    <property type="match status" value="1"/>
</dbReference>
<dbReference type="CDD" id="cd03048">
    <property type="entry name" value="GST_N_Ure2p_like"/>
    <property type="match status" value="1"/>
</dbReference>
<evidence type="ECO:0000313" key="9">
    <source>
        <dbReference type="EMBL" id="CUV56873.1"/>
    </source>
</evidence>
<dbReference type="InterPro" id="IPR036282">
    <property type="entry name" value="Glutathione-S-Trfase_C_sf"/>
</dbReference>
<dbReference type="EMBL" id="LN899827">
    <property type="protein sequence ID" value="CUV44417.1"/>
    <property type="molecule type" value="Genomic_DNA"/>
</dbReference>
<dbReference type="EMBL" id="LN899825">
    <property type="protein sequence ID" value="CUV32257.1"/>
    <property type="molecule type" value="Genomic_DNA"/>
</dbReference>
<reference evidence="7" key="1">
    <citation type="submission" date="2015-10" db="EMBL/GenBank/DDBJ databases">
        <authorList>
            <person name="Gilbert D.G."/>
        </authorList>
    </citation>
    <scope>NUCLEOTIDE SEQUENCE</scope>
    <source>
        <strain evidence="7">Phyl III-seqv23</strain>
    </source>
</reference>
<reference evidence="3" key="2">
    <citation type="submission" date="2018-01" db="EMBL/GenBank/DDBJ databases">
        <title>Ralstonia pseudosolanacearum P824 infects blueberry.</title>
        <authorList>
            <person name="Bocsanczy A.M."/>
            <person name="Norman D.J."/>
        </authorList>
    </citation>
    <scope>NUCLEOTIDE SEQUENCE</scope>
    <source>
        <strain evidence="3">P824</strain>
    </source>
</reference>
<dbReference type="InterPro" id="IPR040079">
    <property type="entry name" value="Glutathione_S-Trfase"/>
</dbReference>
<dbReference type="EMBL" id="CP085043">
    <property type="protein sequence ID" value="UZF16336.1"/>
    <property type="molecule type" value="Genomic_DNA"/>
</dbReference>
<accession>A0A0K1ZJ65</accession>
<dbReference type="Gene3D" id="3.40.30.10">
    <property type="entry name" value="Glutaredoxin"/>
    <property type="match status" value="1"/>
</dbReference>
<dbReference type="InterPro" id="IPR004046">
    <property type="entry name" value="GST_C"/>
</dbReference>
<dbReference type="Pfam" id="PF13409">
    <property type="entry name" value="GST_N_2"/>
    <property type="match status" value="1"/>
</dbReference>
<evidence type="ECO:0000313" key="10">
    <source>
        <dbReference type="EMBL" id="CUV63158.1"/>
    </source>
</evidence>
<dbReference type="Gene3D" id="1.20.1050.10">
    <property type="match status" value="1"/>
</dbReference>
<dbReference type="Proteomes" id="UP000262427">
    <property type="component" value="Chromosome CM"/>
</dbReference>
<dbReference type="PROSITE" id="PS50405">
    <property type="entry name" value="GST_CTER"/>
    <property type="match status" value="1"/>
</dbReference>
<evidence type="ECO:0000313" key="3">
    <source>
        <dbReference type="EMBL" id="AYA46252.1"/>
    </source>
</evidence>
<dbReference type="PROSITE" id="PS50404">
    <property type="entry name" value="GST_NTER"/>
    <property type="match status" value="1"/>
</dbReference>
<feature type="domain" description="GST C-terminal" evidence="2">
    <location>
        <begin position="89"/>
        <end position="218"/>
    </location>
</feature>
<feature type="domain" description="GST N-terminal" evidence="1">
    <location>
        <begin position="1"/>
        <end position="86"/>
    </location>
</feature>
<proteinExistence type="predicted"/>
<keyword evidence="7" id="KW-0808">Transferase</keyword>
<dbReference type="Pfam" id="PF00043">
    <property type="entry name" value="GST_C"/>
    <property type="match status" value="1"/>
</dbReference>
<dbReference type="PANTHER" id="PTHR44051">
    <property type="entry name" value="GLUTATHIONE S-TRANSFERASE-RELATED"/>
    <property type="match status" value="1"/>
</dbReference>
<dbReference type="SFLD" id="SFLDG01151">
    <property type="entry name" value="Main.2:_Nu-like"/>
    <property type="match status" value="1"/>
</dbReference>
<organism evidence="7">
    <name type="scientific">Ralstonia solanacearum</name>
    <name type="common">Pseudomonas solanacearum</name>
    <dbReference type="NCBI Taxonomy" id="305"/>
    <lineage>
        <taxon>Bacteria</taxon>
        <taxon>Pseudomonadati</taxon>
        <taxon>Pseudomonadota</taxon>
        <taxon>Betaproteobacteria</taxon>
        <taxon>Burkholderiales</taxon>
        <taxon>Burkholderiaceae</taxon>
        <taxon>Ralstonia</taxon>
        <taxon>Ralstonia solanacearum species complex</taxon>
    </lineage>
</organism>
<sequence length="230" mass="26252">MIDVYSWATPNGHKVHIMLEECGLPYRVHAVNIGAGDQFKPEFLKISPNNKIPAIVDQDGPDGQPISLFESGAILLYLAGKTGKFLPEDVRGKYEVLQWLMFQMGGVGPMLGQTHHFRIYAPEKIDYAINRYTNEAKRLYGVIDKRLSESKYLGGPDYSIADIATWPWLRSWQNQGIVLSDYPRLQRWFEAIEARPAVQRAVKVLAKERSPLQDDKEREVLFGATQYARR</sequence>
<dbReference type="EMBL" id="LN899823">
    <property type="protein sequence ID" value="CUV23109.1"/>
    <property type="molecule type" value="Genomic_DNA"/>
</dbReference>
<evidence type="ECO:0000313" key="11">
    <source>
        <dbReference type="EMBL" id="UZF16336.1"/>
    </source>
</evidence>
<evidence type="ECO:0000313" key="6">
    <source>
        <dbReference type="EMBL" id="CUV32257.1"/>
    </source>
</evidence>
<evidence type="ECO:0000313" key="5">
    <source>
        <dbReference type="EMBL" id="CUV29021.1"/>
    </source>
</evidence>
<dbReference type="AlphaFoldDB" id="A0A0K1ZJ65"/>
<dbReference type="EMBL" id="LN899824">
    <property type="protein sequence ID" value="CUV29021.1"/>
    <property type="molecule type" value="Genomic_DNA"/>
</dbReference>
<dbReference type="PATRIC" id="fig|305.107.peg.5050"/>
<reference evidence="11" key="4">
    <citation type="submission" date="2021-10" db="EMBL/GenBank/DDBJ databases">
        <title>Complete genome sequences of five Ralstonia solancearum strains isolated from sunflower.</title>
        <authorList>
            <person name="She X."/>
            <person name="He Z."/>
        </authorList>
    </citation>
    <scope>NUCLEOTIDE SEQUENCE</scope>
    <source>
        <strain evidence="11">RS638</strain>
    </source>
</reference>
<dbReference type="EMBL" id="LN899822">
    <property type="protein sequence ID" value="CUV63158.1"/>
    <property type="molecule type" value="Genomic_DNA"/>
</dbReference>
<dbReference type="PANTHER" id="PTHR44051:SF19">
    <property type="entry name" value="DISULFIDE-BOND OXIDOREDUCTASE YFCG"/>
    <property type="match status" value="1"/>
</dbReference>
<dbReference type="SFLD" id="SFLDS00019">
    <property type="entry name" value="Glutathione_Transferase_(cytos"/>
    <property type="match status" value="1"/>
</dbReference>
<dbReference type="SUPFAM" id="SSF52833">
    <property type="entry name" value="Thioredoxin-like"/>
    <property type="match status" value="1"/>
</dbReference>
<dbReference type="EMBL" id="LN899826">
    <property type="protein sequence ID" value="CUV39770.1"/>
    <property type="molecule type" value="Genomic_DNA"/>
</dbReference>
<dbReference type="InterPro" id="IPR036249">
    <property type="entry name" value="Thioredoxin-like_sf"/>
</dbReference>
<evidence type="ECO:0000313" key="4">
    <source>
        <dbReference type="EMBL" id="CUV23109.1"/>
    </source>
</evidence>
<dbReference type="SUPFAM" id="SSF47616">
    <property type="entry name" value="GST C-terminal domain-like"/>
    <property type="match status" value="1"/>
</dbReference>
<dbReference type="InterPro" id="IPR010987">
    <property type="entry name" value="Glutathione-S-Trfase_C-like"/>
</dbReference>
<evidence type="ECO:0000259" key="2">
    <source>
        <dbReference type="PROSITE" id="PS50405"/>
    </source>
</evidence>
<dbReference type="EMBL" id="CP025741">
    <property type="protein sequence ID" value="AYA46252.1"/>
    <property type="molecule type" value="Genomic_DNA"/>
</dbReference>